<reference evidence="2 3" key="1">
    <citation type="submission" date="2015-06" db="EMBL/GenBank/DDBJ databases">
        <title>Draft genome of the ant-associated black yeast Phialophora attae CBS 131958.</title>
        <authorList>
            <person name="Moreno L.F."/>
            <person name="Stielow B.J."/>
            <person name="de Hoog S."/>
            <person name="Vicente V.A."/>
            <person name="Weiss V.A."/>
            <person name="de Vries M."/>
            <person name="Cruz L.M."/>
            <person name="Souza E.M."/>
        </authorList>
    </citation>
    <scope>NUCLEOTIDE SEQUENCE [LARGE SCALE GENOMIC DNA]</scope>
    <source>
        <strain evidence="2 3">CBS 131958</strain>
    </source>
</reference>
<name>A0A0N1NZL3_9EURO</name>
<dbReference type="STRING" id="1664694.A0A0N1NZL3"/>
<keyword evidence="3" id="KW-1185">Reference proteome</keyword>
<dbReference type="VEuPathDB" id="FungiDB:AB675_5452"/>
<dbReference type="GO" id="GO:0016787">
    <property type="term" value="F:hydrolase activity"/>
    <property type="evidence" value="ECO:0007669"/>
    <property type="project" value="InterPro"/>
</dbReference>
<dbReference type="InterPro" id="IPR029058">
    <property type="entry name" value="AB_hydrolase_fold"/>
</dbReference>
<feature type="domain" description="Xaa-Pro dipeptidyl-peptidase-like" evidence="1">
    <location>
        <begin position="64"/>
        <end position="198"/>
    </location>
</feature>
<dbReference type="Pfam" id="PF02129">
    <property type="entry name" value="Peptidase_S15"/>
    <property type="match status" value="1"/>
</dbReference>
<dbReference type="InterPro" id="IPR000383">
    <property type="entry name" value="Xaa-Pro-like_dom"/>
</dbReference>
<evidence type="ECO:0000313" key="2">
    <source>
        <dbReference type="EMBL" id="KPI42094.1"/>
    </source>
</evidence>
<dbReference type="InterPro" id="IPR005674">
    <property type="entry name" value="CocE/Ser_esterase"/>
</dbReference>
<dbReference type="GeneID" id="28737544"/>
<comment type="caution">
    <text evidence="2">The sequence shown here is derived from an EMBL/GenBank/DDBJ whole genome shotgun (WGS) entry which is preliminary data.</text>
</comment>
<dbReference type="AlphaFoldDB" id="A0A0N1NZL3"/>
<dbReference type="Gene3D" id="3.40.50.1820">
    <property type="entry name" value="alpha/beta hydrolase"/>
    <property type="match status" value="1"/>
</dbReference>
<accession>A0A0N1NZL3</accession>
<dbReference type="Proteomes" id="UP000038010">
    <property type="component" value="Unassembled WGS sequence"/>
</dbReference>
<dbReference type="PANTHER" id="PTHR43056">
    <property type="entry name" value="PEPTIDASE S9 PROLYL OLIGOPEPTIDASE"/>
    <property type="match status" value="1"/>
</dbReference>
<dbReference type="PANTHER" id="PTHR43056:SF10">
    <property type="entry name" value="COCE_NOND FAMILY, PUTATIVE (AFU_ORTHOLOGUE AFUA_7G00600)-RELATED"/>
    <property type="match status" value="1"/>
</dbReference>
<dbReference type="NCBIfam" id="TIGR00976">
    <property type="entry name" value="CocE_NonD"/>
    <property type="match status" value="1"/>
</dbReference>
<proteinExistence type="predicted"/>
<dbReference type="SUPFAM" id="SSF53474">
    <property type="entry name" value="alpha/beta-Hydrolases"/>
    <property type="match status" value="1"/>
</dbReference>
<sequence>MVFRVGNIDVLQKPTTPTTEPIAKYDGLKPSVTELPAGFQKTAGHRAFRAKTIFEKDIAVPLRDGATIRADVFRPADVVHKVPALVAWSPYGKSGTGFFSLDLVPGRVGVSQDRLSGFECFEGLDPAEWTARGYAIVNVDARGAFGSEGDLRWFGSAEGRDGHDAIEHLATLPWCSGKIGLVGNSWLAAAQWFIAAEQLRT</sequence>
<evidence type="ECO:0000313" key="3">
    <source>
        <dbReference type="Proteomes" id="UP000038010"/>
    </source>
</evidence>
<dbReference type="InterPro" id="IPR050585">
    <property type="entry name" value="Xaa-Pro_dipeptidyl-ppase/CocE"/>
</dbReference>
<evidence type="ECO:0000259" key="1">
    <source>
        <dbReference type="Pfam" id="PF02129"/>
    </source>
</evidence>
<dbReference type="OrthoDB" id="2578740at2759"/>
<protein>
    <recommendedName>
        <fullName evidence="1">Xaa-Pro dipeptidyl-peptidase-like domain-containing protein</fullName>
    </recommendedName>
</protein>
<organism evidence="2 3">
    <name type="scientific">Cyphellophora attinorum</name>
    <dbReference type="NCBI Taxonomy" id="1664694"/>
    <lineage>
        <taxon>Eukaryota</taxon>
        <taxon>Fungi</taxon>
        <taxon>Dikarya</taxon>
        <taxon>Ascomycota</taxon>
        <taxon>Pezizomycotina</taxon>
        <taxon>Eurotiomycetes</taxon>
        <taxon>Chaetothyriomycetidae</taxon>
        <taxon>Chaetothyriales</taxon>
        <taxon>Cyphellophoraceae</taxon>
        <taxon>Cyphellophora</taxon>
    </lineage>
</organism>
<dbReference type="EMBL" id="LFJN01000008">
    <property type="protein sequence ID" value="KPI42094.1"/>
    <property type="molecule type" value="Genomic_DNA"/>
</dbReference>
<gene>
    <name evidence="2" type="ORF">AB675_5452</name>
</gene>
<dbReference type="RefSeq" id="XP_018002057.1">
    <property type="nucleotide sequence ID" value="XM_018145664.1"/>
</dbReference>